<dbReference type="Proteomes" id="UP000235786">
    <property type="component" value="Unassembled WGS sequence"/>
</dbReference>
<evidence type="ECO:0000313" key="1">
    <source>
        <dbReference type="EMBL" id="PMD34567.1"/>
    </source>
</evidence>
<proteinExistence type="predicted"/>
<protein>
    <submittedName>
        <fullName evidence="1">Uncharacterized protein</fullName>
    </submittedName>
</protein>
<gene>
    <name evidence="1" type="ORF">L207DRAFT_533890</name>
</gene>
<sequence length="329" mass="37349">MTNCGLGIKLSLTCTLNGQGHFVTLGCAEPLRDLTIEERENIGESNMKDQEAPHQICLYVAHIDGDRFTRTRAHQWFEIKSAHSDYQLPILHTLCVPQDYHAMPPTQKKRIFHMQDPKQLEKVERDPLSRAIKEVLERFLPHEKRKELLSPTKAQTVEFSFVGCTNPGHLGTTHEFELGLGGKVGVLFKPSQPFVSPIVNPEQALEFIAVIFGVGFDDSLYADISGISLPELRKIYTKWRKESKPSNAVNTKRKKTIMPVVRSVEPPLADDVKIDEWIKEYVKDFSTKASSMKVEKEIWDLMFSVELLEMTDNAGADQGFNVSMSYRSK</sequence>
<reference evidence="1 2" key="1">
    <citation type="submission" date="2016-04" db="EMBL/GenBank/DDBJ databases">
        <title>A degradative enzymes factory behind the ericoid mycorrhizal symbiosis.</title>
        <authorList>
            <consortium name="DOE Joint Genome Institute"/>
            <person name="Martino E."/>
            <person name="Morin E."/>
            <person name="Grelet G."/>
            <person name="Kuo A."/>
            <person name="Kohler A."/>
            <person name="Daghino S."/>
            <person name="Barry K."/>
            <person name="Choi C."/>
            <person name="Cichocki N."/>
            <person name="Clum A."/>
            <person name="Copeland A."/>
            <person name="Hainaut M."/>
            <person name="Haridas S."/>
            <person name="Labutti K."/>
            <person name="Lindquist E."/>
            <person name="Lipzen A."/>
            <person name="Khouja H.-R."/>
            <person name="Murat C."/>
            <person name="Ohm R."/>
            <person name="Olson A."/>
            <person name="Spatafora J."/>
            <person name="Veneault-Fourrey C."/>
            <person name="Henrissat B."/>
            <person name="Grigoriev I."/>
            <person name="Martin F."/>
            <person name="Perotto S."/>
        </authorList>
    </citation>
    <scope>NUCLEOTIDE SEQUENCE [LARGE SCALE GENOMIC DNA]</scope>
    <source>
        <strain evidence="1 2">F</strain>
    </source>
</reference>
<dbReference type="AlphaFoldDB" id="A0A2J6R7S1"/>
<name>A0A2J6R7S1_HYAVF</name>
<accession>A0A2J6R7S1</accession>
<keyword evidence="2" id="KW-1185">Reference proteome</keyword>
<organism evidence="1 2">
    <name type="scientific">Hyaloscypha variabilis (strain UAMH 11265 / GT02V1 / F)</name>
    <name type="common">Meliniomyces variabilis</name>
    <dbReference type="NCBI Taxonomy" id="1149755"/>
    <lineage>
        <taxon>Eukaryota</taxon>
        <taxon>Fungi</taxon>
        <taxon>Dikarya</taxon>
        <taxon>Ascomycota</taxon>
        <taxon>Pezizomycotina</taxon>
        <taxon>Leotiomycetes</taxon>
        <taxon>Helotiales</taxon>
        <taxon>Hyaloscyphaceae</taxon>
        <taxon>Hyaloscypha</taxon>
        <taxon>Hyaloscypha variabilis</taxon>
    </lineage>
</organism>
<evidence type="ECO:0000313" key="2">
    <source>
        <dbReference type="Proteomes" id="UP000235786"/>
    </source>
</evidence>
<dbReference type="EMBL" id="KZ613953">
    <property type="protein sequence ID" value="PMD34567.1"/>
    <property type="molecule type" value="Genomic_DNA"/>
</dbReference>